<sequence>MPRTLTHFVIPAGRTHHEIVCQITEPDAEPGVISWGDENWNHMFETREGDGSVIVELLDEFFIVSPSTGRSARGANIMDANDGLYLGLNEHSPTFPLVALGDKWLYTVSKNFKGDARTEDPMLIRRLCKITAARSSDVSPGGGKSVVAQADVSYDTARGRIGSFMQMKTFRSKMGLLLLVAEYLNDANFIKGESGEAVTLESVADLQHELEALKRQLPFLMDLKAGSSADSKASSMYEDVYDQLCEKFDPHIFPDQHGSYIGPHTLCNSVVENVEALIQFWIKNRDDAKFPLGE</sequence>
<dbReference type="EMBL" id="PQ015379">
    <property type="protein sequence ID" value="XDJ15314.1"/>
    <property type="molecule type" value="Genomic_DNA"/>
</dbReference>
<organism evidence="1">
    <name type="scientific">Pseudomonas phage HRDY3</name>
    <dbReference type="NCBI Taxonomy" id="3236930"/>
    <lineage>
        <taxon>Viruses</taxon>
    </lineage>
</organism>
<protein>
    <submittedName>
        <fullName evidence="1">Uncharacterized protein</fullName>
    </submittedName>
</protein>
<reference evidence="1" key="1">
    <citation type="submission" date="2024-07" db="EMBL/GenBank/DDBJ databases">
        <authorList>
            <person name="Bringhurst R.M."/>
            <person name="Homer T.E."/>
        </authorList>
    </citation>
    <scope>NUCLEOTIDE SEQUENCE</scope>
</reference>
<accession>A0AB39CE88</accession>
<evidence type="ECO:0000313" key="1">
    <source>
        <dbReference type="EMBL" id="XDJ15314.1"/>
    </source>
</evidence>
<name>A0AB39CE88_9VIRU</name>
<proteinExistence type="predicted"/>